<dbReference type="EMBL" id="JAIMJA010000004">
    <property type="protein sequence ID" value="MCE2594158.1"/>
    <property type="molecule type" value="Genomic_DNA"/>
</dbReference>
<dbReference type="InterPro" id="IPR005471">
    <property type="entry name" value="Tscrpt_reg_IclR_N"/>
</dbReference>
<name>A0ABS8W7G3_9GAMM</name>
<proteinExistence type="predicted"/>
<evidence type="ECO:0000313" key="3">
    <source>
        <dbReference type="Proteomes" id="UP001201273"/>
    </source>
</evidence>
<dbReference type="SUPFAM" id="SSF46785">
    <property type="entry name" value="Winged helix' DNA-binding domain"/>
    <property type="match status" value="1"/>
</dbReference>
<protein>
    <submittedName>
        <fullName evidence="2">Helix-turn-helix domain-containing protein</fullName>
    </submittedName>
</protein>
<dbReference type="Gene3D" id="1.10.10.10">
    <property type="entry name" value="Winged helix-like DNA-binding domain superfamily/Winged helix DNA-binding domain"/>
    <property type="match status" value="2"/>
</dbReference>
<dbReference type="SMART" id="SM00346">
    <property type="entry name" value="HTH_ICLR"/>
    <property type="match status" value="2"/>
</dbReference>
<dbReference type="RefSeq" id="WP_233051738.1">
    <property type="nucleotide sequence ID" value="NZ_JAIMJA010000004.1"/>
</dbReference>
<evidence type="ECO:0000313" key="2">
    <source>
        <dbReference type="EMBL" id="MCE2594158.1"/>
    </source>
</evidence>
<dbReference type="Proteomes" id="UP001201273">
    <property type="component" value="Unassembled WGS sequence"/>
</dbReference>
<dbReference type="InterPro" id="IPR036390">
    <property type="entry name" value="WH_DNA-bd_sf"/>
</dbReference>
<reference evidence="2 3" key="1">
    <citation type="journal article" date="2022" name="Environ. Microbiol. Rep.">
        <title>Eco-phylogenetic analyses reveal divergent evolution of vitamin B12 metabolism in the marine bacterial family 'Psychromonadaceae'.</title>
        <authorList>
            <person name="Jin X."/>
            <person name="Yang Y."/>
            <person name="Cao H."/>
            <person name="Gao B."/>
            <person name="Zhao Z."/>
        </authorList>
    </citation>
    <scope>NUCLEOTIDE SEQUENCE [LARGE SCALE GENOMIC DNA]</scope>
    <source>
        <strain evidence="2 3">MKS20</strain>
    </source>
</reference>
<dbReference type="PANTHER" id="PTHR30136">
    <property type="entry name" value="HELIX-TURN-HELIX TRANSCRIPTIONAL REGULATOR, ICLR FAMILY"/>
    <property type="match status" value="1"/>
</dbReference>
<dbReference type="InterPro" id="IPR036388">
    <property type="entry name" value="WH-like_DNA-bd_sf"/>
</dbReference>
<feature type="domain" description="HTH iclR-type" evidence="1">
    <location>
        <begin position="118"/>
        <end position="203"/>
    </location>
</feature>
<evidence type="ECO:0000259" key="1">
    <source>
        <dbReference type="SMART" id="SM00346"/>
    </source>
</evidence>
<sequence>MSLQIPKAKNAETLVKAEALFQLVAECGQRGITLAELHKHSGLPRSTVYRVLSAWQYLEWLETSTNNGRSECWRVSDKLLKFAHQHRRNALSQTTQSHYFPMTEDEHMEFDFQKKQRSDVAVKAVNLFHLVATKDLAGKTLDELQYLSGYSRSTTYRLLCTWERLGWLKSIAVDGRTEKWFISSKLLELAHQHRRETLAQVKKIETDYQQMTGEVLI</sequence>
<dbReference type="PANTHER" id="PTHR30136:SF35">
    <property type="entry name" value="HTH-TYPE TRANSCRIPTIONAL REGULATOR RV1719"/>
    <property type="match status" value="1"/>
</dbReference>
<feature type="domain" description="HTH iclR-type" evidence="1">
    <location>
        <begin position="11"/>
        <end position="104"/>
    </location>
</feature>
<gene>
    <name evidence="2" type="ORF">K6Y31_04950</name>
</gene>
<keyword evidence="3" id="KW-1185">Reference proteome</keyword>
<dbReference type="Pfam" id="PF09339">
    <property type="entry name" value="HTH_IclR"/>
    <property type="match status" value="2"/>
</dbReference>
<accession>A0ABS8W7G3</accession>
<organism evidence="2 3">
    <name type="scientific">Motilimonas cestriensis</name>
    <dbReference type="NCBI Taxonomy" id="2742685"/>
    <lineage>
        <taxon>Bacteria</taxon>
        <taxon>Pseudomonadati</taxon>
        <taxon>Pseudomonadota</taxon>
        <taxon>Gammaproteobacteria</taxon>
        <taxon>Alteromonadales</taxon>
        <taxon>Alteromonadales genera incertae sedis</taxon>
        <taxon>Motilimonas</taxon>
    </lineage>
</organism>
<comment type="caution">
    <text evidence="2">The sequence shown here is derived from an EMBL/GenBank/DDBJ whole genome shotgun (WGS) entry which is preliminary data.</text>
</comment>
<dbReference type="InterPro" id="IPR050707">
    <property type="entry name" value="HTH_MetabolicPath_Reg"/>
</dbReference>